<comment type="similarity">
    <text evidence="2 6">Belongs to the GDT1 family.</text>
</comment>
<proteinExistence type="inferred from homology"/>
<evidence type="ECO:0000256" key="1">
    <source>
        <dbReference type="ARBA" id="ARBA00004141"/>
    </source>
</evidence>
<sequence length="203" mass="21664">MQIIAKLTGPTDMDFSALTLSAGVVALAEMGDKTQLLSLMLAARYPRQAMAIIAGIFIATIANHACAALLGHWLTTLVSPDVMRWILGLSFLGIGLWLLVPDHIDDAAGSKVADKALQVFLLTTGLFFLAEMGDKTQIATIALGARYEDVVSVTIGTTLGMMLANAPAVWIGQKFTKRMPIKWVHAIAAITFIAIGIATLIWA</sequence>
<protein>
    <recommendedName>
        <fullName evidence="6">GDT1 family protein</fullName>
    </recommendedName>
</protein>
<dbReference type="PANTHER" id="PTHR12608">
    <property type="entry name" value="TRANSMEMBRANE PROTEIN HTP-1 RELATED"/>
    <property type="match status" value="1"/>
</dbReference>
<dbReference type="Pfam" id="PF01169">
    <property type="entry name" value="GDT1"/>
    <property type="match status" value="2"/>
</dbReference>
<keyword evidence="3 6" id="KW-0812">Transmembrane</keyword>
<dbReference type="EMBL" id="AP026973">
    <property type="protein sequence ID" value="BDT77455.1"/>
    <property type="molecule type" value="Genomic_DNA"/>
</dbReference>
<organism evidence="7">
    <name type="scientific">Polynucleobacter yangtzensis</name>
    <dbReference type="NCBI Taxonomy" id="1743159"/>
    <lineage>
        <taxon>Bacteria</taxon>
        <taxon>Pseudomonadati</taxon>
        <taxon>Pseudomonadota</taxon>
        <taxon>Betaproteobacteria</taxon>
        <taxon>Burkholderiales</taxon>
        <taxon>Burkholderiaceae</taxon>
        <taxon>Polynucleobacter</taxon>
    </lineage>
</organism>
<evidence type="ECO:0000256" key="3">
    <source>
        <dbReference type="ARBA" id="ARBA00022692"/>
    </source>
</evidence>
<keyword evidence="5 6" id="KW-0472">Membrane</keyword>
<feature type="transmembrane region" description="Helical" evidence="6">
    <location>
        <begin position="112"/>
        <end position="130"/>
    </location>
</feature>
<dbReference type="InterPro" id="IPR001727">
    <property type="entry name" value="GDT1-like"/>
</dbReference>
<feature type="transmembrane region" description="Helical" evidence="6">
    <location>
        <begin position="82"/>
        <end position="100"/>
    </location>
</feature>
<evidence type="ECO:0000256" key="4">
    <source>
        <dbReference type="ARBA" id="ARBA00022989"/>
    </source>
</evidence>
<gene>
    <name evidence="7" type="ORF">PKF023_12580</name>
</gene>
<dbReference type="GO" id="GO:0016020">
    <property type="term" value="C:membrane"/>
    <property type="evidence" value="ECO:0007669"/>
    <property type="project" value="UniProtKB-SubCell"/>
</dbReference>
<feature type="transmembrane region" description="Helical" evidence="6">
    <location>
        <begin position="150"/>
        <end position="171"/>
    </location>
</feature>
<evidence type="ECO:0000256" key="6">
    <source>
        <dbReference type="RuleBase" id="RU365102"/>
    </source>
</evidence>
<feature type="transmembrane region" description="Helical" evidence="6">
    <location>
        <begin position="183"/>
        <end position="202"/>
    </location>
</feature>
<name>A0A9C7FAM7_9BURK</name>
<keyword evidence="4 6" id="KW-1133">Transmembrane helix</keyword>
<feature type="transmembrane region" description="Helical" evidence="6">
    <location>
        <begin position="49"/>
        <end position="70"/>
    </location>
</feature>
<dbReference type="KEGG" id="pyt:PKF023_12580"/>
<dbReference type="Proteomes" id="UP001211097">
    <property type="component" value="Chromosome"/>
</dbReference>
<evidence type="ECO:0000256" key="2">
    <source>
        <dbReference type="ARBA" id="ARBA00009190"/>
    </source>
</evidence>
<accession>A0A9C7FAM7</accession>
<dbReference type="GO" id="GO:0046873">
    <property type="term" value="F:metal ion transmembrane transporter activity"/>
    <property type="evidence" value="ECO:0007669"/>
    <property type="project" value="InterPro"/>
</dbReference>
<dbReference type="PANTHER" id="PTHR12608:SF1">
    <property type="entry name" value="TRANSMEMBRANE PROTEIN 165"/>
    <property type="match status" value="1"/>
</dbReference>
<evidence type="ECO:0000256" key="5">
    <source>
        <dbReference type="ARBA" id="ARBA00023136"/>
    </source>
</evidence>
<comment type="subcellular location">
    <subcellularLocation>
        <location evidence="1 6">Membrane</location>
        <topology evidence="1 6">Multi-pass membrane protein</topology>
    </subcellularLocation>
</comment>
<evidence type="ECO:0000313" key="7">
    <source>
        <dbReference type="EMBL" id="BDT77455.1"/>
    </source>
</evidence>
<dbReference type="AlphaFoldDB" id="A0A9C7FAM7"/>
<reference evidence="7" key="1">
    <citation type="submission" date="2022-11" db="EMBL/GenBank/DDBJ databases">
        <title>Complete Genome Sequences of three Polynucleobacter sp. Subcluster PnecC Strains KF022, KF023, and KF032 Isolated from a Shallow Eutrophic Lake in Japan.</title>
        <authorList>
            <person name="Ogata Y."/>
            <person name="Watanabe K."/>
            <person name="Takemine S."/>
            <person name="Shindo C."/>
            <person name="Kurokawa R."/>
            <person name="Suda W."/>
        </authorList>
    </citation>
    <scope>NUCLEOTIDE SEQUENCE</scope>
    <source>
        <strain evidence="7">KF023</strain>
    </source>
</reference>